<evidence type="ECO:0000313" key="2">
    <source>
        <dbReference type="EMBL" id="KAF4471520.1"/>
    </source>
</evidence>
<protein>
    <recommendedName>
        <fullName evidence="4">C2H2-type domain-containing protein</fullName>
    </recommendedName>
</protein>
<feature type="compositionally biased region" description="Polar residues" evidence="1">
    <location>
        <begin position="1"/>
        <end position="10"/>
    </location>
</feature>
<accession>A0A8H4LPZ4</accession>
<dbReference type="Proteomes" id="UP000554235">
    <property type="component" value="Unassembled WGS sequence"/>
</dbReference>
<dbReference type="PANTHER" id="PTHR38166:SF1">
    <property type="entry name" value="C2H2-TYPE DOMAIN-CONTAINING PROTEIN"/>
    <property type="match status" value="1"/>
</dbReference>
<organism evidence="2 3">
    <name type="scientific">Fusarium albosuccineum</name>
    <dbReference type="NCBI Taxonomy" id="1237068"/>
    <lineage>
        <taxon>Eukaryota</taxon>
        <taxon>Fungi</taxon>
        <taxon>Dikarya</taxon>
        <taxon>Ascomycota</taxon>
        <taxon>Pezizomycotina</taxon>
        <taxon>Sordariomycetes</taxon>
        <taxon>Hypocreomycetidae</taxon>
        <taxon>Hypocreales</taxon>
        <taxon>Nectriaceae</taxon>
        <taxon>Fusarium</taxon>
        <taxon>Fusarium decemcellulare species complex</taxon>
    </lineage>
</organism>
<feature type="region of interest" description="Disordered" evidence="1">
    <location>
        <begin position="231"/>
        <end position="254"/>
    </location>
</feature>
<dbReference type="AlphaFoldDB" id="A0A8H4LPZ4"/>
<keyword evidence="3" id="KW-1185">Reference proteome</keyword>
<evidence type="ECO:0000313" key="3">
    <source>
        <dbReference type="Proteomes" id="UP000554235"/>
    </source>
</evidence>
<sequence>MNGQGRDTYSPNPPTVTAEEAVERFESRKRRRDDPGESRDDQGEQSELRSPPPKAPQPLSCPYSKFDDNEYRDCVDSKFTTISHIKQHLNDTHTPTHYCVKCFAIFDNEVTLDEHVIHSCCERHSAAKLDGISYLRNQRLEQVSTGTTEQQWYMMWNILFSEKPAPQNIYTCVDQSEDLTQNDASTFLYECLRASEGILQADALEDEVREILSKGLIRVFEQLQSSQGSVFDASTSQSAPNNSNMGVGIHRHLH</sequence>
<evidence type="ECO:0000256" key="1">
    <source>
        <dbReference type="SAM" id="MobiDB-lite"/>
    </source>
</evidence>
<gene>
    <name evidence="2" type="ORF">FALBO_1563</name>
</gene>
<reference evidence="2 3" key="1">
    <citation type="submission" date="2020-01" db="EMBL/GenBank/DDBJ databases">
        <title>Identification and distribution of gene clusters putatively required for synthesis of sphingolipid metabolism inhibitors in phylogenetically diverse species of the filamentous fungus Fusarium.</title>
        <authorList>
            <person name="Kim H.-S."/>
            <person name="Busman M."/>
            <person name="Brown D.W."/>
            <person name="Divon H."/>
            <person name="Uhlig S."/>
            <person name="Proctor R.H."/>
        </authorList>
    </citation>
    <scope>NUCLEOTIDE SEQUENCE [LARGE SCALE GENOMIC DNA]</scope>
    <source>
        <strain evidence="2 3">NRRL 20459</strain>
    </source>
</reference>
<feature type="region of interest" description="Disordered" evidence="1">
    <location>
        <begin position="1"/>
        <end position="62"/>
    </location>
</feature>
<comment type="caution">
    <text evidence="2">The sequence shown here is derived from an EMBL/GenBank/DDBJ whole genome shotgun (WGS) entry which is preliminary data.</text>
</comment>
<dbReference type="PANTHER" id="PTHR38166">
    <property type="entry name" value="C2H2-TYPE DOMAIN-CONTAINING PROTEIN-RELATED"/>
    <property type="match status" value="1"/>
</dbReference>
<name>A0A8H4LPZ4_9HYPO</name>
<proteinExistence type="predicted"/>
<feature type="compositionally biased region" description="Polar residues" evidence="1">
    <location>
        <begin position="231"/>
        <end position="245"/>
    </location>
</feature>
<dbReference type="EMBL" id="JAADYS010000195">
    <property type="protein sequence ID" value="KAF4471520.1"/>
    <property type="molecule type" value="Genomic_DNA"/>
</dbReference>
<evidence type="ECO:0008006" key="4">
    <source>
        <dbReference type="Google" id="ProtNLM"/>
    </source>
</evidence>
<feature type="compositionally biased region" description="Basic and acidic residues" evidence="1">
    <location>
        <begin position="21"/>
        <end position="42"/>
    </location>
</feature>
<dbReference type="OrthoDB" id="5241264at2759"/>